<gene>
    <name evidence="3" type="primary">gag-pol</name>
    <name evidence="3" type="ORF">CR513_25968</name>
</gene>
<dbReference type="OrthoDB" id="6773637at2759"/>
<dbReference type="PANTHER" id="PTHR47266">
    <property type="entry name" value="ENDONUCLEASE-RELATED"/>
    <property type="match status" value="1"/>
</dbReference>
<dbReference type="Gene3D" id="3.30.420.10">
    <property type="entry name" value="Ribonuclease H-like superfamily/Ribonuclease H"/>
    <property type="match status" value="1"/>
</dbReference>
<evidence type="ECO:0000256" key="1">
    <source>
        <dbReference type="SAM" id="SignalP"/>
    </source>
</evidence>
<keyword evidence="1" id="KW-0732">Signal</keyword>
<organism evidence="3 4">
    <name type="scientific">Mucuna pruriens</name>
    <name type="common">Velvet bean</name>
    <name type="synonym">Dolichos pruriens</name>
    <dbReference type="NCBI Taxonomy" id="157652"/>
    <lineage>
        <taxon>Eukaryota</taxon>
        <taxon>Viridiplantae</taxon>
        <taxon>Streptophyta</taxon>
        <taxon>Embryophyta</taxon>
        <taxon>Tracheophyta</taxon>
        <taxon>Spermatophyta</taxon>
        <taxon>Magnoliopsida</taxon>
        <taxon>eudicotyledons</taxon>
        <taxon>Gunneridae</taxon>
        <taxon>Pentapetalae</taxon>
        <taxon>rosids</taxon>
        <taxon>fabids</taxon>
        <taxon>Fabales</taxon>
        <taxon>Fabaceae</taxon>
        <taxon>Papilionoideae</taxon>
        <taxon>50 kb inversion clade</taxon>
        <taxon>NPAAA clade</taxon>
        <taxon>indigoferoid/millettioid clade</taxon>
        <taxon>Phaseoleae</taxon>
        <taxon>Mucuna</taxon>
    </lineage>
</organism>
<protein>
    <submittedName>
        <fullName evidence="3">Gag-Pol polyprotein</fullName>
    </submittedName>
</protein>
<dbReference type="InterPro" id="IPR001584">
    <property type="entry name" value="Integrase_cat-core"/>
</dbReference>
<comment type="caution">
    <text evidence="3">The sequence shown here is derived from an EMBL/GenBank/DDBJ whole genome shotgun (WGS) entry which is preliminary data.</text>
</comment>
<dbReference type="AlphaFoldDB" id="A0A371GN27"/>
<keyword evidence="4" id="KW-1185">Reference proteome</keyword>
<dbReference type="GO" id="GO:0015074">
    <property type="term" value="P:DNA integration"/>
    <property type="evidence" value="ECO:0007669"/>
    <property type="project" value="InterPro"/>
</dbReference>
<accession>A0A371GN27</accession>
<feature type="domain" description="Integrase catalytic" evidence="2">
    <location>
        <begin position="1"/>
        <end position="150"/>
    </location>
</feature>
<dbReference type="InterPro" id="IPR052160">
    <property type="entry name" value="Gypsy_RT_Integrase-like"/>
</dbReference>
<feature type="non-terminal residue" evidence="3">
    <location>
        <position position="1"/>
    </location>
</feature>
<evidence type="ECO:0000313" key="3">
    <source>
        <dbReference type="EMBL" id="RDX91965.1"/>
    </source>
</evidence>
<evidence type="ECO:0000259" key="2">
    <source>
        <dbReference type="PROSITE" id="PS50994"/>
    </source>
</evidence>
<feature type="chain" id="PRO_5016769615" evidence="1">
    <location>
        <begin position="32"/>
        <end position="221"/>
    </location>
</feature>
<proteinExistence type="predicted"/>
<dbReference type="SUPFAM" id="SSF53098">
    <property type="entry name" value="Ribonuclease H-like"/>
    <property type="match status" value="1"/>
</dbReference>
<evidence type="ECO:0000313" key="4">
    <source>
        <dbReference type="Proteomes" id="UP000257109"/>
    </source>
</evidence>
<reference evidence="3" key="1">
    <citation type="submission" date="2018-05" db="EMBL/GenBank/DDBJ databases">
        <title>Draft genome of Mucuna pruriens seed.</title>
        <authorList>
            <person name="Nnadi N.E."/>
            <person name="Vos R."/>
            <person name="Hasami M.H."/>
            <person name="Devisetty U.K."/>
            <person name="Aguiy J.C."/>
        </authorList>
    </citation>
    <scope>NUCLEOTIDE SEQUENCE [LARGE SCALE GENOMIC DNA]</scope>
    <source>
        <strain evidence="3">JCA_2017</strain>
    </source>
</reference>
<dbReference type="InterPro" id="IPR012337">
    <property type="entry name" value="RNaseH-like_sf"/>
</dbReference>
<name>A0A371GN27_MUCPR</name>
<dbReference type="GO" id="GO:0003676">
    <property type="term" value="F:nucleic acid binding"/>
    <property type="evidence" value="ECO:0007669"/>
    <property type="project" value="InterPro"/>
</dbReference>
<dbReference type="EMBL" id="QJKJ01004986">
    <property type="protein sequence ID" value="RDX91965.1"/>
    <property type="molecule type" value="Genomic_DNA"/>
</dbReference>
<feature type="signal peptide" evidence="1">
    <location>
        <begin position="1"/>
        <end position="31"/>
    </location>
</feature>
<dbReference type="InterPro" id="IPR036397">
    <property type="entry name" value="RNaseH_sf"/>
</dbReference>
<dbReference type="Proteomes" id="UP000257109">
    <property type="component" value="Unassembled WGS sequence"/>
</dbReference>
<sequence>MGYRLHGIIHYLLWKLLHLLVIDYVSQLVEAKAIKTNDAKTIDFVKSNIFCMFGVLKVLISNQGSHFCNRVMATLLEKYRVVDRVATVYHPQTNGQDEVFNREIKKLLQKMVNLSRNDWSRLLGDALWAHRTAYWTPLGMSPYRFVFSKACHLLVGIEHQAYWVIKKCNMAYNKAGQERKLQLKEFKVSQKVLLFNSRLKLIADKLRSRSKEKLNEVKSAR</sequence>
<dbReference type="PROSITE" id="PS50994">
    <property type="entry name" value="INTEGRASE"/>
    <property type="match status" value="1"/>
</dbReference>